<accession>A0A9E6PHL7</accession>
<evidence type="ECO:0000256" key="1">
    <source>
        <dbReference type="SAM" id="Phobius"/>
    </source>
</evidence>
<keyword evidence="3" id="KW-1185">Reference proteome</keyword>
<evidence type="ECO:0000313" key="2">
    <source>
        <dbReference type="EMBL" id="QXI26689.1"/>
    </source>
</evidence>
<dbReference type="Proteomes" id="UP000634530">
    <property type="component" value="Chromosome"/>
</dbReference>
<evidence type="ECO:0000313" key="3">
    <source>
        <dbReference type="Proteomes" id="UP000634530"/>
    </source>
</evidence>
<protein>
    <submittedName>
        <fullName evidence="2">Uncharacterized protein</fullName>
    </submittedName>
</protein>
<keyword evidence="1" id="KW-1133">Transmembrane helix</keyword>
<dbReference type="EMBL" id="CP077093">
    <property type="protein sequence ID" value="QXI26689.1"/>
    <property type="molecule type" value="Genomic_DNA"/>
</dbReference>
<organism evidence="2 3">
    <name type="scientific">Pseudomonas vanderleydeniana</name>
    <dbReference type="NCBI Taxonomy" id="2745495"/>
    <lineage>
        <taxon>Bacteria</taxon>
        <taxon>Pseudomonadati</taxon>
        <taxon>Pseudomonadota</taxon>
        <taxon>Gammaproteobacteria</taxon>
        <taxon>Pseudomonadales</taxon>
        <taxon>Pseudomonadaceae</taxon>
        <taxon>Pseudomonas</taxon>
    </lineage>
</organism>
<reference evidence="2 3" key="2">
    <citation type="journal article" date="2021" name="Microorganisms">
        <title>The Ever-Expanding Pseudomonas Genus: Description of 43 New Species and Partition of the Pseudomonas putida Group.</title>
        <authorList>
            <person name="Girard L."/>
            <person name="Lood C."/>
            <person name="Hofte M."/>
            <person name="Vandamme P."/>
            <person name="Rokni-Zadeh H."/>
            <person name="van Noort V."/>
            <person name="Lavigne R."/>
            <person name="De Mot R."/>
        </authorList>
    </citation>
    <scope>NUCLEOTIDE SEQUENCE [LARGE SCALE GENOMIC DNA]</scope>
    <source>
        <strain evidence="2 3">RW8P3</strain>
    </source>
</reference>
<sequence>MSHTPDNDAAEPGQGRDWFLLLATFIVCTAVSLGVYFVRLNLEVDREREALTERLVRCREAGRAALGEQPGASLRNDCSSIEAEFTSRFGYAR</sequence>
<keyword evidence="1" id="KW-0472">Membrane</keyword>
<keyword evidence="1" id="KW-0812">Transmembrane</keyword>
<reference evidence="2 3" key="1">
    <citation type="journal article" date="2020" name="Microorganisms">
        <title>Reliable Identification of Environmental Pseudomonas Isolates Using the rpoD Gene.</title>
        <authorList>
            <consortium name="The Broad Institute Genome Sequencing Platform"/>
            <person name="Girard L."/>
            <person name="Lood C."/>
            <person name="Rokni-Zadeh H."/>
            <person name="van Noort V."/>
            <person name="Lavigne R."/>
            <person name="De Mot R."/>
        </authorList>
    </citation>
    <scope>NUCLEOTIDE SEQUENCE [LARGE SCALE GENOMIC DNA]</scope>
    <source>
        <strain evidence="2 3">RW8P3</strain>
    </source>
</reference>
<feature type="transmembrane region" description="Helical" evidence="1">
    <location>
        <begin position="18"/>
        <end position="38"/>
    </location>
</feature>
<dbReference type="AlphaFoldDB" id="A0A9E6PHL7"/>
<gene>
    <name evidence="2" type="ORF">HU752_022540</name>
</gene>
<name>A0A9E6PHL7_9PSED</name>
<dbReference type="RefSeq" id="WP_186684690.1">
    <property type="nucleotide sequence ID" value="NZ_CP077093.1"/>
</dbReference>
<proteinExistence type="predicted"/>
<dbReference type="KEGG" id="pvw:HU752_022540"/>